<dbReference type="Pfam" id="PF03840">
    <property type="entry name" value="SecG"/>
    <property type="match status" value="1"/>
</dbReference>
<evidence type="ECO:0000256" key="9">
    <source>
        <dbReference type="ARBA" id="ARBA00023136"/>
    </source>
</evidence>
<keyword evidence="13" id="KW-1185">Reference proteome</keyword>
<proteinExistence type="inferred from homology"/>
<organism evidence="12 13">
    <name type="scientific">Bacteroides reticulotermitis</name>
    <dbReference type="NCBI Taxonomy" id="1133319"/>
    <lineage>
        <taxon>Bacteria</taxon>
        <taxon>Pseudomonadati</taxon>
        <taxon>Bacteroidota</taxon>
        <taxon>Bacteroidia</taxon>
        <taxon>Bacteroidales</taxon>
        <taxon>Bacteroidaceae</taxon>
        <taxon>Bacteroides</taxon>
    </lineage>
</organism>
<keyword evidence="6 10" id="KW-0653">Protein transport</keyword>
<dbReference type="GO" id="GO:0065002">
    <property type="term" value="P:intracellular protein transmembrane transport"/>
    <property type="evidence" value="ECO:0007669"/>
    <property type="project" value="TreeGrafter"/>
</dbReference>
<name>A0A840CWQ5_9BACE</name>
<dbReference type="PANTHER" id="PTHR34182:SF1">
    <property type="entry name" value="PROTEIN-EXPORT MEMBRANE PROTEIN SECG"/>
    <property type="match status" value="1"/>
</dbReference>
<dbReference type="AlphaFoldDB" id="A0A840CWQ5"/>
<evidence type="ECO:0000313" key="12">
    <source>
        <dbReference type="EMBL" id="MBB4044527.1"/>
    </source>
</evidence>
<dbReference type="GO" id="GO:0043952">
    <property type="term" value="P:protein transport by the Sec complex"/>
    <property type="evidence" value="ECO:0007669"/>
    <property type="project" value="TreeGrafter"/>
</dbReference>
<dbReference type="Proteomes" id="UP000560658">
    <property type="component" value="Unassembled WGS sequence"/>
</dbReference>
<evidence type="ECO:0000256" key="11">
    <source>
        <dbReference type="SAM" id="MobiDB-lite"/>
    </source>
</evidence>
<dbReference type="GO" id="GO:0015450">
    <property type="term" value="F:protein-transporting ATPase activity"/>
    <property type="evidence" value="ECO:0007669"/>
    <property type="project" value="UniProtKB-UniRule"/>
</dbReference>
<comment type="caution">
    <text evidence="12">The sequence shown here is derived from an EMBL/GenBank/DDBJ whole genome shotgun (WGS) entry which is preliminary data.</text>
</comment>
<dbReference type="InterPro" id="IPR004692">
    <property type="entry name" value="SecG"/>
</dbReference>
<reference evidence="12" key="1">
    <citation type="submission" date="2020-08" db="EMBL/GenBank/DDBJ databases">
        <title>Genomic Encyclopedia of Type Strains, Phase IV (KMG-IV): sequencing the most valuable type-strain genomes for metagenomic binning, comparative biology and taxonomic classification.</title>
        <authorList>
            <person name="Goeker M."/>
        </authorList>
    </citation>
    <scope>NUCLEOTIDE SEQUENCE [LARGE SCALE GENOMIC DNA]</scope>
    <source>
        <strain evidence="12">DSM 105720</strain>
    </source>
</reference>
<keyword evidence="9 10" id="KW-0472">Membrane</keyword>
<dbReference type="GO" id="GO:0009306">
    <property type="term" value="P:protein secretion"/>
    <property type="evidence" value="ECO:0007669"/>
    <property type="project" value="UniProtKB-UniRule"/>
</dbReference>
<evidence type="ECO:0000256" key="7">
    <source>
        <dbReference type="ARBA" id="ARBA00022989"/>
    </source>
</evidence>
<evidence type="ECO:0000256" key="1">
    <source>
        <dbReference type="ARBA" id="ARBA00004651"/>
    </source>
</evidence>
<sequence length="132" mass="13894">MYLVFIILMVIAAILMCFIVLIQNSKGGGLSSGFSSSNAIMGVRKTTDFLEKFTWGLAVFMVVMSIATAYVVPTSSSTTQDALIEQAKQEEKTNPYTLPSGTTAPKTDAVPTESAPATGTPAPVETPNPAAE</sequence>
<evidence type="ECO:0000256" key="10">
    <source>
        <dbReference type="RuleBase" id="RU365087"/>
    </source>
</evidence>
<evidence type="ECO:0000313" key="13">
    <source>
        <dbReference type="Proteomes" id="UP000560658"/>
    </source>
</evidence>
<keyword evidence="3 10" id="KW-0813">Transport</keyword>
<evidence type="ECO:0000256" key="8">
    <source>
        <dbReference type="ARBA" id="ARBA00023010"/>
    </source>
</evidence>
<accession>A0A840CWQ5</accession>
<evidence type="ECO:0000256" key="4">
    <source>
        <dbReference type="ARBA" id="ARBA00022475"/>
    </source>
</evidence>
<comment type="subcellular location">
    <subcellularLocation>
        <location evidence="1 10">Cell membrane</location>
        <topology evidence="1 10">Multi-pass membrane protein</topology>
    </subcellularLocation>
</comment>
<dbReference type="PANTHER" id="PTHR34182">
    <property type="entry name" value="PROTEIN-EXPORT MEMBRANE PROTEIN SECG"/>
    <property type="match status" value="1"/>
</dbReference>
<keyword evidence="5 10" id="KW-0812">Transmembrane</keyword>
<protein>
    <recommendedName>
        <fullName evidence="10">Protein-export membrane protein SecG</fullName>
    </recommendedName>
</protein>
<feature type="region of interest" description="Disordered" evidence="11">
    <location>
        <begin position="85"/>
        <end position="132"/>
    </location>
</feature>
<gene>
    <name evidence="12" type="ORF">GGR06_002322</name>
</gene>
<keyword evidence="7 10" id="KW-1133">Transmembrane helix</keyword>
<keyword evidence="4 10" id="KW-1003">Cell membrane</keyword>
<keyword evidence="8 10" id="KW-0811">Translocation</keyword>
<feature type="compositionally biased region" description="Polar residues" evidence="11">
    <location>
        <begin position="94"/>
        <end position="105"/>
    </location>
</feature>
<comment type="similarity">
    <text evidence="2 10">Belongs to the SecG family.</text>
</comment>
<dbReference type="NCBIfam" id="TIGR00810">
    <property type="entry name" value="secG"/>
    <property type="match status" value="1"/>
</dbReference>
<dbReference type="RefSeq" id="WP_044160233.1">
    <property type="nucleotide sequence ID" value="NZ_JACIER010000009.1"/>
</dbReference>
<evidence type="ECO:0000256" key="6">
    <source>
        <dbReference type="ARBA" id="ARBA00022927"/>
    </source>
</evidence>
<feature type="transmembrane region" description="Helical" evidence="10">
    <location>
        <begin position="53"/>
        <end position="72"/>
    </location>
</feature>
<evidence type="ECO:0000256" key="2">
    <source>
        <dbReference type="ARBA" id="ARBA00008445"/>
    </source>
</evidence>
<dbReference type="GO" id="GO:0005886">
    <property type="term" value="C:plasma membrane"/>
    <property type="evidence" value="ECO:0007669"/>
    <property type="project" value="UniProtKB-SubCell"/>
</dbReference>
<comment type="function">
    <text evidence="10">Involved in protein export. Participates in an early event of protein translocation.</text>
</comment>
<dbReference type="EMBL" id="JACIER010000009">
    <property type="protein sequence ID" value="MBB4044527.1"/>
    <property type="molecule type" value="Genomic_DNA"/>
</dbReference>
<feature type="transmembrane region" description="Helical" evidence="10">
    <location>
        <begin position="6"/>
        <end position="22"/>
    </location>
</feature>
<evidence type="ECO:0000256" key="5">
    <source>
        <dbReference type="ARBA" id="ARBA00022692"/>
    </source>
</evidence>
<evidence type="ECO:0000256" key="3">
    <source>
        <dbReference type="ARBA" id="ARBA00022448"/>
    </source>
</evidence>